<keyword evidence="2" id="KW-1185">Reference proteome</keyword>
<gene>
    <name evidence="1" type="ORF">Kirov_228</name>
</gene>
<name>A0A7U3NKK7_9CAUD</name>
<sequence length="106" mass="12090">MIVAHLIGGNEIEGISKGVVIINGKQLETSYEDLVAVCGNISLGDLDTTKDEVYIRRDYIRLVEDFDDELGEDFVDDNHLVEEICYSHYKVDFEKRTLTLTIDTYN</sequence>
<evidence type="ECO:0000313" key="2">
    <source>
        <dbReference type="Proteomes" id="UP000594029"/>
    </source>
</evidence>
<dbReference type="Proteomes" id="UP000594029">
    <property type="component" value="Segment"/>
</dbReference>
<proteinExistence type="predicted"/>
<accession>A0A7U3NKK7</accession>
<evidence type="ECO:0000313" key="1">
    <source>
        <dbReference type="EMBL" id="QOV08427.1"/>
    </source>
</evidence>
<protein>
    <submittedName>
        <fullName evidence="1">Uncharacterized protein</fullName>
    </submittedName>
</protein>
<reference evidence="1 2" key="1">
    <citation type="submission" date="2020-10" db="EMBL/GenBank/DDBJ databases">
        <authorList>
            <person name="Kazantseva O.A."/>
            <person name="Piligrimova E.G."/>
            <person name="Shadrin A.M."/>
        </authorList>
    </citation>
    <scope>NUCLEOTIDE SEQUENCE [LARGE SCALE GENOMIC DNA]</scope>
</reference>
<organism evidence="1 2">
    <name type="scientific">Bacillus phage Kirov</name>
    <dbReference type="NCBI Taxonomy" id="2783539"/>
    <lineage>
        <taxon>Viruses</taxon>
        <taxon>Duplodnaviria</taxon>
        <taxon>Heunggongvirae</taxon>
        <taxon>Uroviricota</taxon>
        <taxon>Caudoviricetes</taxon>
        <taxon>Andregratiavirinae</taxon>
        <taxon>Kirovvirus</taxon>
        <taxon>Kirovvirus kirov</taxon>
    </lineage>
</organism>
<dbReference type="EMBL" id="MW084976">
    <property type="protein sequence ID" value="QOV08427.1"/>
    <property type="molecule type" value="Genomic_DNA"/>
</dbReference>